<dbReference type="Gene3D" id="4.10.320.10">
    <property type="entry name" value="E3-binding domain"/>
    <property type="match status" value="1"/>
</dbReference>
<reference evidence="7 8" key="1">
    <citation type="submission" date="2016-11" db="EMBL/GenBank/DDBJ databases">
        <authorList>
            <person name="Jaros S."/>
            <person name="Januszkiewicz K."/>
            <person name="Wedrychowicz H."/>
        </authorList>
    </citation>
    <scope>NUCLEOTIDE SEQUENCE [LARGE SCALE GENOMIC DNA]</scope>
    <source>
        <strain evidence="7 8">DSM 14214</strain>
    </source>
</reference>
<dbReference type="RefSeq" id="WP_084730551.1">
    <property type="nucleotide sequence ID" value="NZ_FRAH01000009.1"/>
</dbReference>
<evidence type="ECO:0000313" key="7">
    <source>
        <dbReference type="EMBL" id="SHJ90423.1"/>
    </source>
</evidence>
<dbReference type="InterPro" id="IPR000089">
    <property type="entry name" value="Biotin_lipoyl"/>
</dbReference>
<evidence type="ECO:0000256" key="1">
    <source>
        <dbReference type="ARBA" id="ARBA00001938"/>
    </source>
</evidence>
<dbReference type="SUPFAM" id="SSF52777">
    <property type="entry name" value="CoA-dependent acyltransferases"/>
    <property type="match status" value="1"/>
</dbReference>
<dbReference type="GO" id="GO:0045254">
    <property type="term" value="C:pyruvate dehydrogenase complex"/>
    <property type="evidence" value="ECO:0007669"/>
    <property type="project" value="InterPro"/>
</dbReference>
<evidence type="ECO:0000259" key="5">
    <source>
        <dbReference type="PROSITE" id="PS50968"/>
    </source>
</evidence>
<dbReference type="CDD" id="cd06849">
    <property type="entry name" value="lipoyl_domain"/>
    <property type="match status" value="1"/>
</dbReference>
<feature type="domain" description="Peripheral subunit-binding (PSBD)" evidence="6">
    <location>
        <begin position="121"/>
        <end position="158"/>
    </location>
</feature>
<dbReference type="Pfam" id="PF00364">
    <property type="entry name" value="Biotin_lipoyl"/>
    <property type="match status" value="1"/>
</dbReference>
<name>A0A1M6N487_9FIRM</name>
<dbReference type="Gene3D" id="2.40.50.100">
    <property type="match status" value="1"/>
</dbReference>
<evidence type="ECO:0000313" key="8">
    <source>
        <dbReference type="Proteomes" id="UP000183975"/>
    </source>
</evidence>
<keyword evidence="7" id="KW-0670">Pyruvate</keyword>
<sequence>MAFEIKMPQLGLTMEEGTVAQWLKQEGDTVAKGDVLLEITTDKLTSEIESEADGVLLKIVAKEGEDVPVKGLLGYIGEAGETVGDAAPAAAPAAAAPAPAEVPAAAPAPAPAAKADGSRIRISPLARKTAAKLGVDYQNLTGSGPSGRIVQKDILAAAEAAKQQPAPVAEAPAAAPAPAAKSGELELMDGDEVVKLAGMRKVVAERMAKSAREIPTVTQNVKIDVTKLVAFRKQINETSGQKFSMNDFILKAVANALRANPHILVSIDGNQIIKRAHVNLGMAVALDDGLIVPVIRDADKLSLSQISATAKDLAVRARENKLAMDEYKGSTFTISNLGMFGVETFDPIINQPDAGILGVCAVQDELDMDDEGKIFKKQVMRISFTFDHRLIDGAVAAKFELAIKELLEDPMRILL</sequence>
<dbReference type="OrthoDB" id="9805770at2"/>
<comment type="similarity">
    <text evidence="2 4">Belongs to the 2-oxoacid dehydrogenase family.</text>
</comment>
<dbReference type="InterPro" id="IPR001078">
    <property type="entry name" value="2-oxoacid_DH_actylTfrase"/>
</dbReference>
<keyword evidence="4" id="KW-0012">Acyltransferase</keyword>
<accession>A0A1M6N487</accession>
<dbReference type="InterPro" id="IPR036625">
    <property type="entry name" value="E3-bd_dom_sf"/>
</dbReference>
<feature type="domain" description="Lipoyl-binding" evidence="5">
    <location>
        <begin position="2"/>
        <end position="77"/>
    </location>
</feature>
<keyword evidence="8" id="KW-1185">Reference proteome</keyword>
<dbReference type="InterPro" id="IPR004167">
    <property type="entry name" value="PSBD"/>
</dbReference>
<dbReference type="PROSITE" id="PS50968">
    <property type="entry name" value="BIOTINYL_LIPOYL"/>
    <property type="match status" value="1"/>
</dbReference>
<dbReference type="InterPro" id="IPR023213">
    <property type="entry name" value="CAT-like_dom_sf"/>
</dbReference>
<evidence type="ECO:0000256" key="2">
    <source>
        <dbReference type="ARBA" id="ARBA00007317"/>
    </source>
</evidence>
<dbReference type="GO" id="GO:0006086">
    <property type="term" value="P:pyruvate decarboxylation to acetyl-CoA"/>
    <property type="evidence" value="ECO:0007669"/>
    <property type="project" value="InterPro"/>
</dbReference>
<organism evidence="7 8">
    <name type="scientific">Anaerotignum lactatifermentans DSM 14214</name>
    <dbReference type="NCBI Taxonomy" id="1121323"/>
    <lineage>
        <taxon>Bacteria</taxon>
        <taxon>Bacillati</taxon>
        <taxon>Bacillota</taxon>
        <taxon>Clostridia</taxon>
        <taxon>Lachnospirales</taxon>
        <taxon>Anaerotignaceae</taxon>
        <taxon>Anaerotignum</taxon>
    </lineage>
</organism>
<dbReference type="InterPro" id="IPR045257">
    <property type="entry name" value="E2/Pdx1"/>
</dbReference>
<dbReference type="PANTHER" id="PTHR23151:SF90">
    <property type="entry name" value="DIHYDROLIPOYLLYSINE-RESIDUE ACETYLTRANSFERASE COMPONENT OF PYRUVATE DEHYDROGENASE COMPLEX, MITOCHONDRIAL-RELATED"/>
    <property type="match status" value="1"/>
</dbReference>
<dbReference type="EC" id="2.3.1.-" evidence="4"/>
<keyword evidence="4 7" id="KW-0808">Transferase</keyword>
<dbReference type="Gene3D" id="3.30.559.10">
    <property type="entry name" value="Chloramphenicol acetyltransferase-like domain"/>
    <property type="match status" value="1"/>
</dbReference>
<dbReference type="AlphaFoldDB" id="A0A1M6N487"/>
<proteinExistence type="inferred from homology"/>
<comment type="cofactor">
    <cofactor evidence="1 4">
        <name>(R)-lipoate</name>
        <dbReference type="ChEBI" id="CHEBI:83088"/>
    </cofactor>
</comment>
<dbReference type="PROSITE" id="PS51826">
    <property type="entry name" value="PSBD"/>
    <property type="match status" value="1"/>
</dbReference>
<evidence type="ECO:0000259" key="6">
    <source>
        <dbReference type="PROSITE" id="PS51826"/>
    </source>
</evidence>
<gene>
    <name evidence="7" type="ORF">SAMN02745138_00758</name>
</gene>
<dbReference type="PANTHER" id="PTHR23151">
    <property type="entry name" value="DIHYDROLIPOAMIDE ACETYL/SUCCINYL-TRANSFERASE-RELATED"/>
    <property type="match status" value="1"/>
</dbReference>
<dbReference type="GO" id="GO:0016746">
    <property type="term" value="F:acyltransferase activity"/>
    <property type="evidence" value="ECO:0007669"/>
    <property type="project" value="UniProtKB-KW"/>
</dbReference>
<dbReference type="Pfam" id="PF02817">
    <property type="entry name" value="E3_binding"/>
    <property type="match status" value="1"/>
</dbReference>
<dbReference type="InterPro" id="IPR011053">
    <property type="entry name" value="Single_hybrid_motif"/>
</dbReference>
<protein>
    <recommendedName>
        <fullName evidence="4">Dihydrolipoamide acetyltransferase component of pyruvate dehydrogenase complex</fullName>
        <ecNumber evidence="4">2.3.1.-</ecNumber>
    </recommendedName>
</protein>
<dbReference type="Proteomes" id="UP000183975">
    <property type="component" value="Unassembled WGS sequence"/>
</dbReference>
<keyword evidence="3 4" id="KW-0450">Lipoyl</keyword>
<dbReference type="EMBL" id="FRAH01000009">
    <property type="protein sequence ID" value="SHJ90423.1"/>
    <property type="molecule type" value="Genomic_DNA"/>
</dbReference>
<evidence type="ECO:0000256" key="3">
    <source>
        <dbReference type="ARBA" id="ARBA00022823"/>
    </source>
</evidence>
<evidence type="ECO:0000256" key="4">
    <source>
        <dbReference type="RuleBase" id="RU003423"/>
    </source>
</evidence>
<dbReference type="SUPFAM" id="SSF51230">
    <property type="entry name" value="Single hybrid motif"/>
    <property type="match status" value="1"/>
</dbReference>
<dbReference type="Pfam" id="PF00198">
    <property type="entry name" value="2-oxoacid_dh"/>
    <property type="match status" value="1"/>
</dbReference>
<dbReference type="SUPFAM" id="SSF47005">
    <property type="entry name" value="Peripheral subunit-binding domain of 2-oxo acid dehydrogenase complex"/>
    <property type="match status" value="1"/>
</dbReference>